<sequence length="148" mass="16357">MFKKRFVKGMMAVVMVFTLASSTQAASNEVSKVNQPNKAQANQNYLFNFWHNGLEANSYWKDAPFQVNVSSTVCGMLNVNQVPANSQNSGFLNTSVNLLGNNGQIYSFDGITGVGTYGKNFCLQPGTYTVKYINNSSFPINILGYFTY</sequence>
<evidence type="ECO:0000313" key="2">
    <source>
        <dbReference type="EMBL" id="ASJ52944.1"/>
    </source>
</evidence>
<proteinExistence type="predicted"/>
<evidence type="ECO:0000313" key="3">
    <source>
        <dbReference type="Proteomes" id="UP000197781"/>
    </source>
</evidence>
<organism evidence="2 3">
    <name type="scientific">Brevibacillus formosus</name>
    <dbReference type="NCBI Taxonomy" id="54913"/>
    <lineage>
        <taxon>Bacteria</taxon>
        <taxon>Bacillati</taxon>
        <taxon>Bacillota</taxon>
        <taxon>Bacilli</taxon>
        <taxon>Bacillales</taxon>
        <taxon>Paenibacillaceae</taxon>
        <taxon>Brevibacillus</taxon>
    </lineage>
</organism>
<protein>
    <submittedName>
        <fullName evidence="2">Uncharacterized protein</fullName>
    </submittedName>
</protein>
<reference evidence="2 3" key="1">
    <citation type="submission" date="2016-11" db="EMBL/GenBank/DDBJ databases">
        <authorList>
            <person name="Jaros S."/>
            <person name="Januszkiewicz K."/>
            <person name="Wedrychowicz H."/>
        </authorList>
    </citation>
    <scope>NUCLEOTIDE SEQUENCE [LARGE SCALE GENOMIC DNA]</scope>
    <source>
        <strain evidence="2 3">NF2</strain>
    </source>
</reference>
<dbReference type="AlphaFoldDB" id="A0A220MD67"/>
<name>A0A220MD67_9BACL</name>
<keyword evidence="1" id="KW-0732">Signal</keyword>
<feature type="signal peptide" evidence="1">
    <location>
        <begin position="1"/>
        <end position="25"/>
    </location>
</feature>
<dbReference type="RefSeq" id="WP_088906807.1">
    <property type="nucleotide sequence ID" value="NZ_CP018145.1"/>
</dbReference>
<dbReference type="Proteomes" id="UP000197781">
    <property type="component" value="Chromosome"/>
</dbReference>
<accession>A0A220MD67</accession>
<dbReference type="EMBL" id="CP018145">
    <property type="protein sequence ID" value="ASJ52944.1"/>
    <property type="molecule type" value="Genomic_DNA"/>
</dbReference>
<dbReference type="KEGG" id="bfm:BP422_04885"/>
<evidence type="ECO:0000256" key="1">
    <source>
        <dbReference type="SAM" id="SignalP"/>
    </source>
</evidence>
<gene>
    <name evidence="2" type="ORF">BP422_04885</name>
</gene>
<feature type="chain" id="PRO_5012623393" evidence="1">
    <location>
        <begin position="26"/>
        <end position="148"/>
    </location>
</feature>